<evidence type="ECO:0000313" key="2">
    <source>
        <dbReference type="EMBL" id="BDZ75978.1"/>
    </source>
</evidence>
<keyword evidence="3" id="KW-1185">Reference proteome</keyword>
<comment type="similarity">
    <text evidence="1">Belongs to the MecA family.</text>
</comment>
<dbReference type="PANTHER" id="PTHR39161:SF1">
    <property type="entry name" value="ADAPTER PROTEIN MECA 1"/>
    <property type="match status" value="1"/>
</dbReference>
<dbReference type="EMBL" id="AP027742">
    <property type="protein sequence ID" value="BDZ75978.1"/>
    <property type="molecule type" value="Genomic_DNA"/>
</dbReference>
<dbReference type="PANTHER" id="PTHR39161">
    <property type="entry name" value="ADAPTER PROTEIN MECA"/>
    <property type="match status" value="1"/>
</dbReference>
<protein>
    <recommendedName>
        <fullName evidence="4">Adaptor protein MecA</fullName>
    </recommendedName>
</protein>
<gene>
    <name evidence="2" type="ORF">Lac1_01610</name>
</gene>
<accession>A0ABN6YTR9</accession>
<dbReference type="RefSeq" id="WP_316266001.1">
    <property type="nucleotide sequence ID" value="NZ_AP027742.1"/>
</dbReference>
<reference evidence="3" key="1">
    <citation type="journal article" date="2023" name="Int. J. Syst. Evol. Microbiol.">
        <title>Claveliimonas bilis gen. nov., sp. nov., deoxycholic acid-producing bacteria isolated from human faeces, and reclassification of Sellimonas monacensis Zenner et al. 2021 as Claveliimonas monacensis comb. nov.</title>
        <authorList>
            <person name="Hisatomi A."/>
            <person name="Kastawa N.W.E.P.G."/>
            <person name="Song I."/>
            <person name="Ohkuma M."/>
            <person name="Fukiya S."/>
            <person name="Sakamoto M."/>
        </authorList>
    </citation>
    <scope>NUCLEOTIDE SEQUENCE [LARGE SCALE GENOMIC DNA]</scope>
    <source>
        <strain evidence="3">12BBH14</strain>
    </source>
</reference>
<dbReference type="Pfam" id="PF05389">
    <property type="entry name" value="MecA"/>
    <property type="match status" value="1"/>
</dbReference>
<organism evidence="2 3">
    <name type="scientific">Claveliimonas bilis</name>
    <dbReference type="NCBI Taxonomy" id="3028070"/>
    <lineage>
        <taxon>Bacteria</taxon>
        <taxon>Bacillati</taxon>
        <taxon>Bacillota</taxon>
        <taxon>Clostridia</taxon>
        <taxon>Lachnospirales</taxon>
        <taxon>Lachnospiraceae</taxon>
        <taxon>Claveliimonas</taxon>
    </lineage>
</organism>
<dbReference type="Proteomes" id="UP001305815">
    <property type="component" value="Chromosome"/>
</dbReference>
<dbReference type="Gene3D" id="3.30.70.1950">
    <property type="match status" value="1"/>
</dbReference>
<name>A0ABN6YTR9_9FIRM</name>
<evidence type="ECO:0000256" key="1">
    <source>
        <dbReference type="ARBA" id="ARBA00005397"/>
    </source>
</evidence>
<proteinExistence type="inferred from homology"/>
<dbReference type="InterPro" id="IPR008681">
    <property type="entry name" value="Neg-reg_MecA"/>
</dbReference>
<evidence type="ECO:0008006" key="4">
    <source>
        <dbReference type="Google" id="ProtNLM"/>
    </source>
</evidence>
<sequence>MKIEKINDNQIRCTLTRADLTDRQLQLSELAYGTEKAKSLFHDMMQQAAFEFGFEAEDIPLMIEAIPASSDSIVLIITKVEDPEELDTRFSKFAPSPGGEWDSVKESALEKLEGAEELLNLLGKVKESVSSVSETSDKKSEKERSLSLRLFSFTNMDQVIHAAHLLQSIYFGSNTLYKDHKADMYILALTQSDHTTREFNRICNMLSEYGTLEKASSASLAYLEEHCEIILSADAVQNLSQI</sequence>
<dbReference type="InterPro" id="IPR038471">
    <property type="entry name" value="MecA_C_sf"/>
</dbReference>
<evidence type="ECO:0000313" key="3">
    <source>
        <dbReference type="Proteomes" id="UP001305815"/>
    </source>
</evidence>